<gene>
    <name evidence="3" type="ORF">SDC9_37455</name>
</gene>
<proteinExistence type="predicted"/>
<evidence type="ECO:0000259" key="1">
    <source>
        <dbReference type="Pfam" id="PF06048"/>
    </source>
</evidence>
<comment type="caution">
    <text evidence="3">The sequence shown here is derived from an EMBL/GenBank/DDBJ whole genome shotgun (WGS) entry which is preliminary data.</text>
</comment>
<reference evidence="3" key="1">
    <citation type="submission" date="2019-08" db="EMBL/GenBank/DDBJ databases">
        <authorList>
            <person name="Kucharzyk K."/>
            <person name="Murdoch R.W."/>
            <person name="Higgins S."/>
            <person name="Loffler F."/>
        </authorList>
    </citation>
    <scope>NUCLEOTIDE SEQUENCE</scope>
</reference>
<protein>
    <recommendedName>
        <fullName evidence="4">DUF927 domain-containing protein</fullName>
    </recommendedName>
</protein>
<feature type="domain" description="Cch helix turn helix" evidence="2">
    <location>
        <begin position="876"/>
        <end position="975"/>
    </location>
</feature>
<dbReference type="Pfam" id="PF06048">
    <property type="entry name" value="DUF927"/>
    <property type="match status" value="1"/>
</dbReference>
<evidence type="ECO:0000313" key="3">
    <source>
        <dbReference type="EMBL" id="MPL91387.1"/>
    </source>
</evidence>
<dbReference type="Pfam" id="PF18662">
    <property type="entry name" value="HTH_56"/>
    <property type="match status" value="1"/>
</dbReference>
<evidence type="ECO:0008006" key="4">
    <source>
        <dbReference type="Google" id="ProtNLM"/>
    </source>
</evidence>
<name>A0A644VJG6_9ZZZZ</name>
<dbReference type="InterPro" id="IPR040538">
    <property type="entry name" value="Cch_HTH"/>
</dbReference>
<evidence type="ECO:0000259" key="2">
    <source>
        <dbReference type="Pfam" id="PF18662"/>
    </source>
</evidence>
<sequence>MNLLEFFQALYPESEKSTYLWTLPKKITYKFACNNLQAMANKALELSTKQQNVYFGVGTHTDMLKFNERPHNEQITSITALWVDLDIAGGHAHAVDNLPPNVDAAMQLLPYNLPPSIIVHSGFGLHAYWLLREEWELTDEAERNNASTLLSRLQSYIRNEADKKGWKVDATADLARVLRCPDTLNYKFPDKPAMCQVIESSDVRYNPSDFDELPDVVQAVPVGANGRIEKFERRETDGPAKLMSQCAFLRYCELNPLKINYSEWMAALSNIVRATDGINAAHQFSALDANRYKAKDTDAKINECLQKMNPQSCAYIMSDLGFKGCPAGGCGVKAPCGWSLGKVPQAIATIRGVASISADTVFTKPVIEALGILETANKLEFGKFMTSCRGQINVNDLKGAIRQQGKAQTPPMDIPAEGVSLSVGQKLGDVTTLKSVPNTPLDLALPANFSFGENGIYYRTETAQGNPKFVRAAGVPAIITERIYNIDTGIEKMEIAFKYFNIWKRVIQPKQNYFVAKNITCLTNYGLNLTSETAKYMVRFLSELESANLSRIPLVYAISHMGWRNDFSEFLTPTNAKYKFDLDDGGEITEAFVQRGSLQGWLKTSSEVRKFPAARFVLAASLAAPLLKVFNHRNFMIYFWGTSTGGKTAAMTWAMSAWGVASDLMVNFNLSLSGLEGRLALASDLPAGINERQAAGGGKDKQEWLERIVYMIEGGRGKARATPTGIRKTLSWRTIGIACGEEPLSRESSIQGVKTRLLEFNVFPVIDIELAKLLYQAANDNCGWAGPAFTDRLIIEIKNDSAGLHQKYTDLQKILTNEFTDYFSVHIDAVTLVCLADCLSSQWLFGVPRAQAEQEAYNLAVSIIQELPTKRQISDVERGWDFIQNWLSANKMRFEQPFKNAQITPSYGFIKDGCTCVYPEPLTHAMVEAGFSPDKLLKEFANMGRIASEQDGIKRRFRILTRFNGVRTRVIKIPVNLSDDLFSGDVVTGVVTGVVTEKARK</sequence>
<dbReference type="InterPro" id="IPR009270">
    <property type="entry name" value="DUF927"/>
</dbReference>
<accession>A0A644VJG6</accession>
<dbReference type="AlphaFoldDB" id="A0A644VJG6"/>
<dbReference type="EMBL" id="VSSQ01000328">
    <property type="protein sequence ID" value="MPL91387.1"/>
    <property type="molecule type" value="Genomic_DNA"/>
</dbReference>
<organism evidence="3">
    <name type="scientific">bioreactor metagenome</name>
    <dbReference type="NCBI Taxonomy" id="1076179"/>
    <lineage>
        <taxon>unclassified sequences</taxon>
        <taxon>metagenomes</taxon>
        <taxon>ecological metagenomes</taxon>
    </lineage>
</organism>
<feature type="domain" description="DUF927" evidence="1">
    <location>
        <begin position="451"/>
        <end position="729"/>
    </location>
</feature>